<gene>
    <name evidence="1" type="ORF">CBG27322</name>
    <name evidence="1" type="ORF">CBG_27322</name>
</gene>
<dbReference type="EMBL" id="HE601419">
    <property type="protein sequence ID" value="CAR98884.1"/>
    <property type="molecule type" value="Genomic_DNA"/>
</dbReference>
<keyword evidence="2" id="KW-1185">Reference proteome</keyword>
<evidence type="ECO:0000313" key="1">
    <source>
        <dbReference type="EMBL" id="CAR98884.1"/>
    </source>
</evidence>
<accession>B6IG54</accession>
<dbReference type="AlphaFoldDB" id="B6IG54"/>
<organism evidence="1 2">
    <name type="scientific">Caenorhabditis briggsae</name>
    <dbReference type="NCBI Taxonomy" id="6238"/>
    <lineage>
        <taxon>Eukaryota</taxon>
        <taxon>Metazoa</taxon>
        <taxon>Ecdysozoa</taxon>
        <taxon>Nematoda</taxon>
        <taxon>Chromadorea</taxon>
        <taxon>Rhabditida</taxon>
        <taxon>Rhabditina</taxon>
        <taxon>Rhabditomorpha</taxon>
        <taxon>Rhabditoidea</taxon>
        <taxon>Rhabditidae</taxon>
        <taxon>Peloderinae</taxon>
        <taxon>Caenorhabditis</taxon>
    </lineage>
</organism>
<reference evidence="1 2" key="1">
    <citation type="journal article" date="2003" name="PLoS Biol.">
        <title>The genome sequence of Caenorhabditis briggsae: a platform for comparative genomics.</title>
        <authorList>
            <person name="Stein L.D."/>
            <person name="Bao Z."/>
            <person name="Blasiar D."/>
            <person name="Blumenthal T."/>
            <person name="Brent M.R."/>
            <person name="Chen N."/>
            <person name="Chinwalla A."/>
            <person name="Clarke L."/>
            <person name="Clee C."/>
            <person name="Coghlan A."/>
            <person name="Coulson A."/>
            <person name="D'Eustachio P."/>
            <person name="Fitch D.H."/>
            <person name="Fulton L.A."/>
            <person name="Fulton R.E."/>
            <person name="Griffiths-Jones S."/>
            <person name="Harris T.W."/>
            <person name="Hillier L.W."/>
            <person name="Kamath R."/>
            <person name="Kuwabara P.E."/>
            <person name="Mardis E.R."/>
            <person name="Marra M.A."/>
            <person name="Miner T.L."/>
            <person name="Minx P."/>
            <person name="Mullikin J.C."/>
            <person name="Plumb R.W."/>
            <person name="Rogers J."/>
            <person name="Schein J.E."/>
            <person name="Sohrmann M."/>
            <person name="Spieth J."/>
            <person name="Stajich J.E."/>
            <person name="Wei C."/>
            <person name="Willey D."/>
            <person name="Wilson R.K."/>
            <person name="Durbin R."/>
            <person name="Waterston R.H."/>
        </authorList>
    </citation>
    <scope>NUCLEOTIDE SEQUENCE [LARGE SCALE GENOMIC DNA]</scope>
    <source>
        <strain evidence="1 2">AF16</strain>
    </source>
</reference>
<dbReference type="KEGG" id="cbr:CBG_27322"/>
<reference evidence="1 2" key="2">
    <citation type="journal article" date="2011" name="PLoS Genet.">
        <title>Caenorhabditis briggsae recombinant inbred line genotypes reveal inter-strain incompatibility and the evolution of recombination.</title>
        <authorList>
            <person name="Ross J.A."/>
            <person name="Koboldt D.C."/>
            <person name="Staisch J.E."/>
            <person name="Chamberlin H.M."/>
            <person name="Gupta B.P."/>
            <person name="Miller R.D."/>
            <person name="Baird S.E."/>
            <person name="Haag E.S."/>
        </authorList>
    </citation>
    <scope>NUCLEOTIDE SEQUENCE [LARGE SCALE GENOMIC DNA]</scope>
    <source>
        <strain evidence="1 2">AF16</strain>
    </source>
</reference>
<dbReference type="RefSeq" id="XP_045098451.1">
    <property type="nucleotide sequence ID" value="XM_045238597.1"/>
</dbReference>
<name>B6IG54_CAEBR</name>
<dbReference type="Proteomes" id="UP000008549">
    <property type="component" value="Unassembled WGS sequence"/>
</dbReference>
<dbReference type="GeneID" id="68918776"/>
<proteinExistence type="predicted"/>
<dbReference type="HOGENOM" id="CLU_3070691_0_0_1"/>
<evidence type="ECO:0000313" key="2">
    <source>
        <dbReference type="Proteomes" id="UP000008549"/>
    </source>
</evidence>
<protein>
    <submittedName>
        <fullName evidence="1">Protein CBG27322</fullName>
    </submittedName>
</protein>
<dbReference type="CTD" id="68918776"/>
<dbReference type="InParanoid" id="B6IG54"/>
<sequence>MRESVDWRDNERDREKVKTLSLCLPPRPPRPSVQCLHYPEKEKELNMTNFVVI</sequence>